<evidence type="ECO:0000313" key="3">
    <source>
        <dbReference type="Proteomes" id="UP001364211"/>
    </source>
</evidence>
<dbReference type="Pfam" id="PF13830">
    <property type="entry name" value="DUF4192"/>
    <property type="match status" value="1"/>
</dbReference>
<accession>A0ABU8T0S7</accession>
<protein>
    <submittedName>
        <fullName evidence="2">DUF4192 domain-containing protein</fullName>
    </submittedName>
</protein>
<dbReference type="InterPro" id="IPR025447">
    <property type="entry name" value="DUF4192"/>
</dbReference>
<dbReference type="Proteomes" id="UP001364211">
    <property type="component" value="Unassembled WGS sequence"/>
</dbReference>
<feature type="region of interest" description="Disordered" evidence="1">
    <location>
        <begin position="146"/>
        <end position="165"/>
    </location>
</feature>
<name>A0ABU8T0S7_9PSEU</name>
<feature type="region of interest" description="Disordered" evidence="1">
    <location>
        <begin position="1"/>
        <end position="32"/>
    </location>
</feature>
<sequence length="385" mass="39048">MTARPRPEPTAEPAADPAPSAPWPPSAPGLPRLHLDRPGDLVAAVPVLVGFHPRDSLVLVALHGGPGPSRVGLTVRVDLPRSAASVRATCADAVAVLAGARPARAYAVVVRATVRRDVARATRTALRAAGIEPVAVLWATGTRAGDRWEHLDPPGPRGEGPGERAGVLSDPASAPLGVAAAVHGGRAVLPDRAAVLAQLDPGAADVADQLRRARLLAAGSGPARVPPAAGVELVDACLDAAAEGRLHVGDRLALALCRALAVGGVRDEALRRCLGSDAPHAEQLWAVLVRALPSPERAHPLALLAVCALLRGDGALATGAVERALRERPDHVLASVVATCLHGTLAPGSPAGEWAGPAGLRRLLTAMLDPEPAPGSGPGAGWAPC</sequence>
<gene>
    <name evidence="2" type="ORF">WJX68_00100</name>
</gene>
<proteinExistence type="predicted"/>
<evidence type="ECO:0000313" key="2">
    <source>
        <dbReference type="EMBL" id="MEJ8277322.1"/>
    </source>
</evidence>
<reference evidence="2 3" key="1">
    <citation type="submission" date="2024-03" db="EMBL/GenBank/DDBJ databases">
        <title>Draft genome sequence of Pseudonocardia sp. DW16-2.</title>
        <authorList>
            <person name="Duangmal K."/>
        </authorList>
    </citation>
    <scope>NUCLEOTIDE SEQUENCE [LARGE SCALE GENOMIC DNA]</scope>
    <source>
        <strain evidence="2 3">DW16-2</strain>
    </source>
</reference>
<organism evidence="2 3">
    <name type="scientific">Pseudonocardia spirodelae</name>
    <dbReference type="NCBI Taxonomy" id="3133431"/>
    <lineage>
        <taxon>Bacteria</taxon>
        <taxon>Bacillati</taxon>
        <taxon>Actinomycetota</taxon>
        <taxon>Actinomycetes</taxon>
        <taxon>Pseudonocardiales</taxon>
        <taxon>Pseudonocardiaceae</taxon>
        <taxon>Pseudonocardia</taxon>
    </lineage>
</organism>
<evidence type="ECO:0000256" key="1">
    <source>
        <dbReference type="SAM" id="MobiDB-lite"/>
    </source>
</evidence>
<dbReference type="RefSeq" id="WP_340285321.1">
    <property type="nucleotide sequence ID" value="NZ_JBBJUP010000001.1"/>
</dbReference>
<keyword evidence="3" id="KW-1185">Reference proteome</keyword>
<dbReference type="EMBL" id="JBBJUP010000001">
    <property type="protein sequence ID" value="MEJ8277322.1"/>
    <property type="molecule type" value="Genomic_DNA"/>
</dbReference>
<comment type="caution">
    <text evidence="2">The sequence shown here is derived from an EMBL/GenBank/DDBJ whole genome shotgun (WGS) entry which is preliminary data.</text>
</comment>
<feature type="compositionally biased region" description="Pro residues" evidence="1">
    <location>
        <begin position="19"/>
        <end position="28"/>
    </location>
</feature>